<sequence length="93" mass="10979">MSIRCRVCRVELKDEDIVVLDDFNILRHKRCYDFEYYDHLVDSVGRLEDLQGKLPRFMLEVYKEVLAIGDPKNRLPEEIPDEEVYASLAFLGN</sequence>
<dbReference type="Proteomes" id="UP001208656">
    <property type="component" value="Unassembled WGS sequence"/>
</dbReference>
<evidence type="ECO:0000313" key="2">
    <source>
        <dbReference type="Proteomes" id="UP001208656"/>
    </source>
</evidence>
<evidence type="ECO:0000313" key="1">
    <source>
        <dbReference type="EMBL" id="MCU9592834.1"/>
    </source>
</evidence>
<organism evidence="1 2">
    <name type="scientific">Pallidibacillus thermolactis</name>
    <dbReference type="NCBI Taxonomy" id="251051"/>
    <lineage>
        <taxon>Bacteria</taxon>
        <taxon>Bacillati</taxon>
        <taxon>Bacillota</taxon>
        <taxon>Bacilli</taxon>
        <taxon>Bacillales</taxon>
        <taxon>Bacillaceae</taxon>
        <taxon>Pallidibacillus</taxon>
    </lineage>
</organism>
<dbReference type="EMBL" id="JAOUSE010000001">
    <property type="protein sequence ID" value="MCU9592834.1"/>
    <property type="molecule type" value="Genomic_DNA"/>
</dbReference>
<proteinExistence type="predicted"/>
<protein>
    <submittedName>
        <fullName evidence="1">Uncharacterized protein</fullName>
    </submittedName>
</protein>
<comment type="caution">
    <text evidence="1">The sequence shown here is derived from an EMBL/GenBank/DDBJ whole genome shotgun (WGS) entry which is preliminary data.</text>
</comment>
<keyword evidence="2" id="KW-1185">Reference proteome</keyword>
<name>A0ABT2WAX5_9BACI</name>
<reference evidence="1 2" key="1">
    <citation type="submission" date="2022-10" db="EMBL/GenBank/DDBJ databases">
        <title>Description of Fervidibacillus gen. nov. in the family Fervidibacillaceae fam. nov. with two species, Fervidibacillus albus sp. nov., and Fervidibacillus halotolerans sp. nov., isolated from tidal flat sediments.</title>
        <authorList>
            <person name="Kwon K.K."/>
            <person name="Yang S.-H."/>
        </authorList>
    </citation>
    <scope>NUCLEOTIDE SEQUENCE [LARGE SCALE GENOMIC DNA]</scope>
    <source>
        <strain evidence="1 2">DSM 23332</strain>
    </source>
</reference>
<dbReference type="RefSeq" id="WP_263060600.1">
    <property type="nucleotide sequence ID" value="NZ_JAOUSE010000001.1"/>
</dbReference>
<accession>A0ABT2WAX5</accession>
<gene>
    <name evidence="1" type="ORF">OEV82_00010</name>
</gene>